<feature type="compositionally biased region" description="Basic and acidic residues" evidence="1">
    <location>
        <begin position="227"/>
        <end position="236"/>
    </location>
</feature>
<dbReference type="GO" id="GO:0005634">
    <property type="term" value="C:nucleus"/>
    <property type="evidence" value="ECO:0007669"/>
    <property type="project" value="TreeGrafter"/>
</dbReference>
<dbReference type="GO" id="GO:0003723">
    <property type="term" value="F:RNA binding"/>
    <property type="evidence" value="ECO:0007669"/>
    <property type="project" value="InterPro"/>
</dbReference>
<organism evidence="3 4">
    <name type="scientific">Acrasis kona</name>
    <dbReference type="NCBI Taxonomy" id="1008807"/>
    <lineage>
        <taxon>Eukaryota</taxon>
        <taxon>Discoba</taxon>
        <taxon>Heterolobosea</taxon>
        <taxon>Tetramitia</taxon>
        <taxon>Eutetramitia</taxon>
        <taxon>Acrasidae</taxon>
        <taxon>Acrasis</taxon>
    </lineage>
</organism>
<evidence type="ECO:0000313" key="4">
    <source>
        <dbReference type="Proteomes" id="UP001431209"/>
    </source>
</evidence>
<name>A0AAW2ZGE1_9EUKA</name>
<gene>
    <name evidence="3" type="ORF">AKO1_008704</name>
</gene>
<feature type="region of interest" description="Disordered" evidence="1">
    <location>
        <begin position="313"/>
        <end position="337"/>
    </location>
</feature>
<feature type="compositionally biased region" description="Basic and acidic residues" evidence="1">
    <location>
        <begin position="104"/>
        <end position="117"/>
    </location>
</feature>
<evidence type="ECO:0000313" key="3">
    <source>
        <dbReference type="EMBL" id="KAL0487806.1"/>
    </source>
</evidence>
<feature type="region of interest" description="Disordered" evidence="1">
    <location>
        <begin position="1"/>
        <end position="77"/>
    </location>
</feature>
<feature type="non-terminal residue" evidence="3">
    <location>
        <position position="370"/>
    </location>
</feature>
<evidence type="ECO:0000259" key="2">
    <source>
        <dbReference type="Pfam" id="PF10453"/>
    </source>
</evidence>
<sequence>MSEPAVSLESQNTDSPKVQAEVVHPQAWLQRMYSAGRGGFSGGRGRGSYRKYDDDDDDDDEEDDEDDEDMEDGEIPAYKQFLNKYDDNYKNPIFHMLYKKPLETEEDIKRYREERRKNYPTKSNVEKREKDIEERLQKGEVIVSANERVRPMLKMMGIIKEDGNRTQHNQNDSIGRGRGSFVDRGRGRGTHSDRGGRGRGGFQSKSDAHQPDLPGVDGGIKKRVHQDRRSHNDRNQQCEQSTPNAEPLLPKLLKGEIYKEKSILLQCFRYIINQKFFCNDDELSDEMKTKLDQIDQMNKKELEQYKQYKARQLQQQEGSQSTIDIERDEENEQDKEVMNVTKEDEDVIEAIMNEIGNAAHLDQQEGESDE</sequence>
<dbReference type="GO" id="GO:0000492">
    <property type="term" value="P:box C/D snoRNP assembly"/>
    <property type="evidence" value="ECO:0007669"/>
    <property type="project" value="TreeGrafter"/>
</dbReference>
<feature type="compositionally biased region" description="Acidic residues" evidence="1">
    <location>
        <begin position="54"/>
        <end position="74"/>
    </location>
</feature>
<dbReference type="AlphaFoldDB" id="A0AAW2ZGE1"/>
<dbReference type="InterPro" id="IPR039136">
    <property type="entry name" value="NUFIP1-like"/>
</dbReference>
<comment type="caution">
    <text evidence="3">The sequence shown here is derived from an EMBL/GenBank/DDBJ whole genome shotgun (WGS) entry which is preliminary data.</text>
</comment>
<feature type="compositionally biased region" description="Basic and acidic residues" evidence="1">
    <location>
        <begin position="181"/>
        <end position="196"/>
    </location>
</feature>
<feature type="compositionally biased region" description="Gly residues" evidence="1">
    <location>
        <begin position="36"/>
        <end position="46"/>
    </location>
</feature>
<feature type="region of interest" description="Disordered" evidence="1">
    <location>
        <begin position="158"/>
        <end position="246"/>
    </location>
</feature>
<feature type="compositionally biased region" description="Polar residues" evidence="1">
    <location>
        <begin position="313"/>
        <end position="323"/>
    </location>
</feature>
<feature type="region of interest" description="Disordered" evidence="1">
    <location>
        <begin position="104"/>
        <end position="127"/>
    </location>
</feature>
<dbReference type="PANTHER" id="PTHR13309:SF0">
    <property type="entry name" value="FMR1-INTERACTING PROTEIN NUFIP1"/>
    <property type="match status" value="1"/>
</dbReference>
<dbReference type="Proteomes" id="UP001431209">
    <property type="component" value="Unassembled WGS sequence"/>
</dbReference>
<reference evidence="3 4" key="1">
    <citation type="submission" date="2024-03" db="EMBL/GenBank/DDBJ databases">
        <title>The Acrasis kona genome and developmental transcriptomes reveal deep origins of eukaryotic multicellular pathways.</title>
        <authorList>
            <person name="Sheikh S."/>
            <person name="Fu C.-J."/>
            <person name="Brown M.W."/>
            <person name="Baldauf S.L."/>
        </authorList>
    </citation>
    <scope>NUCLEOTIDE SEQUENCE [LARGE SCALE GENOMIC DNA]</scope>
    <source>
        <strain evidence="3 4">ATCC MYA-3509</strain>
    </source>
</reference>
<proteinExistence type="predicted"/>
<accession>A0AAW2ZGE1</accession>
<keyword evidence="4" id="KW-1185">Reference proteome</keyword>
<evidence type="ECO:0000256" key="1">
    <source>
        <dbReference type="SAM" id="MobiDB-lite"/>
    </source>
</evidence>
<feature type="domain" description="FMR1-interacting protein 1 conserved" evidence="2">
    <location>
        <begin position="99"/>
        <end position="140"/>
    </location>
</feature>
<dbReference type="PANTHER" id="PTHR13309">
    <property type="entry name" value="NUCLEAR FRAGILE X MENTAL RETARDATION PROTEIN INTERACTING PROTEIN 1"/>
    <property type="match status" value="1"/>
</dbReference>
<protein>
    <recommendedName>
        <fullName evidence="2">FMR1-interacting protein 1 conserved domain-containing protein</fullName>
    </recommendedName>
</protein>
<dbReference type="EMBL" id="JAOPGA020001373">
    <property type="protein sequence ID" value="KAL0487806.1"/>
    <property type="molecule type" value="Genomic_DNA"/>
</dbReference>
<dbReference type="Pfam" id="PF10453">
    <property type="entry name" value="NUFIP1"/>
    <property type="match status" value="1"/>
</dbReference>
<dbReference type="InterPro" id="IPR019496">
    <property type="entry name" value="NUFIP1_cons_dom"/>
</dbReference>